<dbReference type="RefSeq" id="WP_087297689.1">
    <property type="nucleotide sequence ID" value="NZ_JAUDCK010000002.1"/>
</dbReference>
<dbReference type="InterPro" id="IPR003583">
    <property type="entry name" value="Hlx-hairpin-Hlx_DNA-bd_motif"/>
</dbReference>
<dbReference type="SUPFAM" id="SSF47781">
    <property type="entry name" value="RuvA domain 2-like"/>
    <property type="match status" value="1"/>
</dbReference>
<feature type="domain" description="Helix-hairpin-helix DNA-binding motif class 1" evidence="1">
    <location>
        <begin position="106"/>
        <end position="125"/>
    </location>
</feature>
<reference evidence="3" key="1">
    <citation type="submission" date="2023-06" db="EMBL/GenBank/DDBJ databases">
        <title>Identification and characterization of horizontal gene transfer across gut microbiota members of farm animals based on homology search.</title>
        <authorList>
            <person name="Zeman M."/>
            <person name="Kubasova T."/>
            <person name="Jahodarova E."/>
            <person name="Nykrynova M."/>
            <person name="Rychlik I."/>
        </authorList>
    </citation>
    <scope>NUCLEOTIDE SEQUENCE [LARGE SCALE GENOMIC DNA]</scope>
    <source>
        <strain evidence="3">ET341</strain>
    </source>
</reference>
<dbReference type="SMART" id="SM00278">
    <property type="entry name" value="HhH1"/>
    <property type="match status" value="2"/>
</dbReference>
<name>A0ABT7UFE7_9FIRM</name>
<dbReference type="PANTHER" id="PTHR21180">
    <property type="entry name" value="ENDONUCLEASE/EXONUCLEASE/PHOSPHATASE FAMILY DOMAIN-CONTAINING PROTEIN 1"/>
    <property type="match status" value="1"/>
</dbReference>
<dbReference type="PANTHER" id="PTHR21180:SF32">
    <property type="entry name" value="ENDONUCLEASE_EXONUCLEASE_PHOSPHATASE FAMILY DOMAIN-CONTAINING PROTEIN 1"/>
    <property type="match status" value="1"/>
</dbReference>
<organism evidence="2 3">
    <name type="scientific">Massilimicrobiota timonensis</name>
    <dbReference type="NCBI Taxonomy" id="1776392"/>
    <lineage>
        <taxon>Bacteria</taxon>
        <taxon>Bacillati</taxon>
        <taxon>Bacillota</taxon>
        <taxon>Erysipelotrichia</taxon>
        <taxon>Erysipelotrichales</taxon>
        <taxon>Erysipelotrichaceae</taxon>
        <taxon>Massilimicrobiota</taxon>
    </lineage>
</organism>
<evidence type="ECO:0000313" key="2">
    <source>
        <dbReference type="EMBL" id="MDM8194871.1"/>
    </source>
</evidence>
<keyword evidence="3" id="KW-1185">Reference proteome</keyword>
<evidence type="ECO:0000313" key="3">
    <source>
        <dbReference type="Proteomes" id="UP001529275"/>
    </source>
</evidence>
<evidence type="ECO:0000259" key="1">
    <source>
        <dbReference type="SMART" id="SM00278"/>
    </source>
</evidence>
<dbReference type="Pfam" id="PF12836">
    <property type="entry name" value="HHH_3"/>
    <property type="match status" value="1"/>
</dbReference>
<dbReference type="InterPro" id="IPR051675">
    <property type="entry name" value="Endo/Exo/Phosphatase_dom_1"/>
</dbReference>
<sequence length="157" mass="17999">MKKKYQVLGLIILMICSIVYDFQKPDVQKEETISLSYVILEGEFLKTGKYEFEGEKTIQDIIDEVGVSDQANLNSVKGDKIVEDESRLYIPPQQEHAISLNNACQEELMSLQGVGEKTALKIIDYRQQHPFETIEDIMNISGIGEKTYLRLREHLCL</sequence>
<dbReference type="Proteomes" id="UP001529275">
    <property type="component" value="Unassembled WGS sequence"/>
</dbReference>
<comment type="caution">
    <text evidence="2">The sequence shown here is derived from an EMBL/GenBank/DDBJ whole genome shotgun (WGS) entry which is preliminary data.</text>
</comment>
<dbReference type="Gene3D" id="1.10.150.320">
    <property type="entry name" value="Photosystem II 12 kDa extrinsic protein"/>
    <property type="match status" value="1"/>
</dbReference>
<dbReference type="EMBL" id="JAUDCK010000002">
    <property type="protein sequence ID" value="MDM8194871.1"/>
    <property type="molecule type" value="Genomic_DNA"/>
</dbReference>
<proteinExistence type="predicted"/>
<gene>
    <name evidence="2" type="ORF">QUV98_00870</name>
</gene>
<dbReference type="InterPro" id="IPR010994">
    <property type="entry name" value="RuvA_2-like"/>
</dbReference>
<protein>
    <submittedName>
        <fullName evidence="2">Helix-hairpin-helix domain-containing protein</fullName>
    </submittedName>
</protein>
<accession>A0ABT7UFE7</accession>
<feature type="domain" description="Helix-hairpin-helix DNA-binding motif class 1" evidence="1">
    <location>
        <begin position="135"/>
        <end position="154"/>
    </location>
</feature>